<reference evidence="1 2" key="1">
    <citation type="submission" date="2024-11" db="EMBL/GenBank/DDBJ databases">
        <title>A near-complete genome assembly of Cinchona calisaya.</title>
        <authorList>
            <person name="Lian D.C."/>
            <person name="Zhao X.W."/>
            <person name="Wei L."/>
        </authorList>
    </citation>
    <scope>NUCLEOTIDE SEQUENCE [LARGE SCALE GENOMIC DNA]</scope>
    <source>
        <tissue evidence="1">Nenye</tissue>
    </source>
</reference>
<gene>
    <name evidence="1" type="ORF">ACH5RR_023179</name>
</gene>
<dbReference type="AlphaFoldDB" id="A0ABD2ZD29"/>
<sequence>MGLSSFAKSSILKYISTDLAVAPSDMQAAHQLLETSWVELALTVQAVSAPNAHQPPEVFNPARFGGSLRASTRSYIYCRPPTRLFEAKAGVTLFSWIQTSQKLNTLMPMTIFWAPLTAGTLKLNVDGSAIGNPSSDEEEIEDAKNFEGGKEPLPLAKVMKKETLLPTMCDREVFTLPIANLEEKSYSLPVKP</sequence>
<proteinExistence type="predicted"/>
<keyword evidence="2" id="KW-1185">Reference proteome</keyword>
<evidence type="ECO:0000313" key="2">
    <source>
        <dbReference type="Proteomes" id="UP001630127"/>
    </source>
</evidence>
<protein>
    <submittedName>
        <fullName evidence="1">Uncharacterized protein</fullName>
    </submittedName>
</protein>
<comment type="caution">
    <text evidence="1">The sequence shown here is derived from an EMBL/GenBank/DDBJ whole genome shotgun (WGS) entry which is preliminary data.</text>
</comment>
<evidence type="ECO:0000313" key="1">
    <source>
        <dbReference type="EMBL" id="KAL3516277.1"/>
    </source>
</evidence>
<dbReference type="EMBL" id="JBJUIK010000010">
    <property type="protein sequence ID" value="KAL3516277.1"/>
    <property type="molecule type" value="Genomic_DNA"/>
</dbReference>
<name>A0ABD2ZD29_9GENT</name>
<dbReference type="Proteomes" id="UP001630127">
    <property type="component" value="Unassembled WGS sequence"/>
</dbReference>
<organism evidence="1 2">
    <name type="scientific">Cinchona calisaya</name>
    <dbReference type="NCBI Taxonomy" id="153742"/>
    <lineage>
        <taxon>Eukaryota</taxon>
        <taxon>Viridiplantae</taxon>
        <taxon>Streptophyta</taxon>
        <taxon>Embryophyta</taxon>
        <taxon>Tracheophyta</taxon>
        <taxon>Spermatophyta</taxon>
        <taxon>Magnoliopsida</taxon>
        <taxon>eudicotyledons</taxon>
        <taxon>Gunneridae</taxon>
        <taxon>Pentapetalae</taxon>
        <taxon>asterids</taxon>
        <taxon>lamiids</taxon>
        <taxon>Gentianales</taxon>
        <taxon>Rubiaceae</taxon>
        <taxon>Cinchonoideae</taxon>
        <taxon>Cinchoneae</taxon>
        <taxon>Cinchona</taxon>
    </lineage>
</organism>
<accession>A0ABD2ZD29</accession>